<reference evidence="4 5" key="1">
    <citation type="submission" date="2018-11" db="EMBL/GenBank/DDBJ databases">
        <title>Sequencing the genomes of 1000 actinobacteria strains.</title>
        <authorList>
            <person name="Klenk H.-P."/>
        </authorList>
    </citation>
    <scope>NUCLEOTIDE SEQUENCE [LARGE SCALE GENOMIC DNA]</scope>
    <source>
        <strain evidence="4 5">DSM 44348</strain>
    </source>
</reference>
<feature type="transmembrane region" description="Helical" evidence="2">
    <location>
        <begin position="220"/>
        <end position="240"/>
    </location>
</feature>
<keyword evidence="5" id="KW-1185">Reference proteome</keyword>
<feature type="domain" description="EamA" evidence="3">
    <location>
        <begin position="133"/>
        <end position="260"/>
    </location>
</feature>
<organism evidence="4 5">
    <name type="scientific">Amycolatopsis thermoflava</name>
    <dbReference type="NCBI Taxonomy" id="84480"/>
    <lineage>
        <taxon>Bacteria</taxon>
        <taxon>Bacillati</taxon>
        <taxon>Actinomycetota</taxon>
        <taxon>Actinomycetes</taxon>
        <taxon>Pseudonocardiales</taxon>
        <taxon>Pseudonocardiaceae</taxon>
        <taxon>Amycolatopsis</taxon>
        <taxon>Amycolatopsis methanolica group</taxon>
    </lineage>
</organism>
<evidence type="ECO:0000256" key="1">
    <source>
        <dbReference type="ARBA" id="ARBA00007362"/>
    </source>
</evidence>
<evidence type="ECO:0000256" key="2">
    <source>
        <dbReference type="SAM" id="Phobius"/>
    </source>
</evidence>
<evidence type="ECO:0000313" key="4">
    <source>
        <dbReference type="EMBL" id="ROS41061.1"/>
    </source>
</evidence>
<dbReference type="GeneID" id="301844782"/>
<feature type="transmembrane region" description="Helical" evidence="2">
    <location>
        <begin position="189"/>
        <end position="208"/>
    </location>
</feature>
<comment type="caution">
    <text evidence="4">The sequence shown here is derived from an EMBL/GenBank/DDBJ whole genome shotgun (WGS) entry which is preliminary data.</text>
</comment>
<dbReference type="PANTHER" id="PTHR22911">
    <property type="entry name" value="ACYL-MALONYL CONDENSING ENZYME-RELATED"/>
    <property type="match status" value="1"/>
</dbReference>
<feature type="transmembrane region" description="Helical" evidence="2">
    <location>
        <begin position="246"/>
        <end position="267"/>
    </location>
</feature>
<comment type="similarity">
    <text evidence="1">Belongs to the EamA transporter family.</text>
</comment>
<dbReference type="EMBL" id="RKHY01000001">
    <property type="protein sequence ID" value="ROS41061.1"/>
    <property type="molecule type" value="Genomic_DNA"/>
</dbReference>
<sequence>MGAALLVLGSVVSVQTGQAFGKQLFAAAGPGGVVALRLSFAALVLLAIHRPALPSRRNLPPVLGFGVAIAGMNLIYPALGFLPLGVASALQLLGPLGVAVATARRARDVGFALVAAFGVWLFHSPSGTTLPAAGVALALLSAASMGGYLVLSRKVGASVPDGSILALAVTVAAILTLPFGVTAPVWRPSLLLAGFGVAVLSAVIPYSLDLAALRRVPPRTVAVLESLEAAVAGVAGALVLGERLPFAAWAGIACVTASAAAAGRAAARNL</sequence>
<name>A0A3N2GWN4_9PSEU</name>
<dbReference type="GO" id="GO:0005886">
    <property type="term" value="C:plasma membrane"/>
    <property type="evidence" value="ECO:0007669"/>
    <property type="project" value="TreeGrafter"/>
</dbReference>
<accession>A0A3N2GWN4</accession>
<dbReference type="Proteomes" id="UP000274843">
    <property type="component" value="Unassembled WGS sequence"/>
</dbReference>
<proteinExistence type="inferred from homology"/>
<dbReference type="InterPro" id="IPR000620">
    <property type="entry name" value="EamA_dom"/>
</dbReference>
<keyword evidence="2" id="KW-0812">Transmembrane</keyword>
<dbReference type="RefSeq" id="WP_123684364.1">
    <property type="nucleotide sequence ID" value="NZ_CBDRCU010000001.1"/>
</dbReference>
<feature type="transmembrane region" description="Helical" evidence="2">
    <location>
        <begin position="109"/>
        <end position="126"/>
    </location>
</feature>
<feature type="transmembrane region" description="Helical" evidence="2">
    <location>
        <begin position="82"/>
        <end position="102"/>
    </location>
</feature>
<dbReference type="SUPFAM" id="SSF103481">
    <property type="entry name" value="Multidrug resistance efflux transporter EmrE"/>
    <property type="match status" value="1"/>
</dbReference>
<keyword evidence="2" id="KW-1133">Transmembrane helix</keyword>
<dbReference type="Pfam" id="PF00892">
    <property type="entry name" value="EamA"/>
    <property type="match status" value="1"/>
</dbReference>
<evidence type="ECO:0000313" key="5">
    <source>
        <dbReference type="Proteomes" id="UP000274843"/>
    </source>
</evidence>
<feature type="transmembrane region" description="Helical" evidence="2">
    <location>
        <begin position="132"/>
        <end position="151"/>
    </location>
</feature>
<dbReference type="GO" id="GO:0015565">
    <property type="term" value="F:threonine efflux transmembrane transporter activity"/>
    <property type="evidence" value="ECO:0007669"/>
    <property type="project" value="TreeGrafter"/>
</dbReference>
<protein>
    <submittedName>
        <fullName evidence="4">Inner membrane transporter RhtA</fullName>
    </submittedName>
</protein>
<dbReference type="AlphaFoldDB" id="A0A3N2GWN4"/>
<feature type="transmembrane region" description="Helical" evidence="2">
    <location>
        <begin position="59"/>
        <end position="76"/>
    </location>
</feature>
<keyword evidence="2" id="KW-0472">Membrane</keyword>
<dbReference type="PANTHER" id="PTHR22911:SF37">
    <property type="entry name" value="THREONINE_HOMOSERINE EXPORTER RHTA"/>
    <property type="match status" value="1"/>
</dbReference>
<dbReference type="InterPro" id="IPR037185">
    <property type="entry name" value="EmrE-like"/>
</dbReference>
<evidence type="ECO:0000259" key="3">
    <source>
        <dbReference type="Pfam" id="PF00892"/>
    </source>
</evidence>
<feature type="transmembrane region" description="Helical" evidence="2">
    <location>
        <begin position="163"/>
        <end position="183"/>
    </location>
</feature>
<feature type="transmembrane region" description="Helical" evidence="2">
    <location>
        <begin position="29"/>
        <end position="47"/>
    </location>
</feature>
<gene>
    <name evidence="4" type="ORF">EDD35_3412</name>
</gene>